<proteinExistence type="predicted"/>
<evidence type="ECO:0000313" key="1">
    <source>
        <dbReference type="EMBL" id="KOF94259.1"/>
    </source>
</evidence>
<accession>A0A0L8HYK2</accession>
<reference evidence="1" key="1">
    <citation type="submission" date="2015-07" db="EMBL/GenBank/DDBJ databases">
        <title>MeaNS - Measles Nucleotide Surveillance Program.</title>
        <authorList>
            <person name="Tran T."/>
            <person name="Druce J."/>
        </authorList>
    </citation>
    <scope>NUCLEOTIDE SEQUENCE</scope>
    <source>
        <strain evidence="1">UCB-OBI-ISO-001</strain>
        <tissue evidence="1">Gonad</tissue>
    </source>
</reference>
<name>A0A0L8HYK2_OCTBM</name>
<gene>
    <name evidence="1" type="ORF">OCBIM_22002291mg</name>
</gene>
<dbReference type="EMBL" id="KQ417001">
    <property type="protein sequence ID" value="KOF94259.1"/>
    <property type="molecule type" value="Genomic_DNA"/>
</dbReference>
<sequence length="55" mass="6487">MSNEHSHTNTYMHTHVLNKATHTYTPIECRHAYSIKVTPHIHTHTSVKQTHKHVY</sequence>
<organism evidence="1">
    <name type="scientific">Octopus bimaculoides</name>
    <name type="common">California two-spotted octopus</name>
    <dbReference type="NCBI Taxonomy" id="37653"/>
    <lineage>
        <taxon>Eukaryota</taxon>
        <taxon>Metazoa</taxon>
        <taxon>Spiralia</taxon>
        <taxon>Lophotrochozoa</taxon>
        <taxon>Mollusca</taxon>
        <taxon>Cephalopoda</taxon>
        <taxon>Coleoidea</taxon>
        <taxon>Octopodiformes</taxon>
        <taxon>Octopoda</taxon>
        <taxon>Incirrata</taxon>
        <taxon>Octopodidae</taxon>
        <taxon>Octopus</taxon>
    </lineage>
</organism>
<dbReference type="AlphaFoldDB" id="A0A0L8HYK2"/>
<protein>
    <submittedName>
        <fullName evidence="1">Uncharacterized protein</fullName>
    </submittedName>
</protein>